<gene>
    <name evidence="20" type="primary">GEM1</name>
    <name evidence="20" type="ORF">OC842_004574</name>
</gene>
<keyword evidence="5" id="KW-0812">Transmembrane</keyword>
<feature type="region of interest" description="Disordered" evidence="17">
    <location>
        <begin position="691"/>
        <end position="801"/>
    </location>
</feature>
<evidence type="ECO:0000313" key="20">
    <source>
        <dbReference type="EMBL" id="KAK0528328.1"/>
    </source>
</evidence>
<dbReference type="InterPro" id="IPR013567">
    <property type="entry name" value="EF_hand_assoc_2"/>
</dbReference>
<feature type="compositionally biased region" description="Gly residues" evidence="17">
    <location>
        <begin position="1165"/>
        <end position="1177"/>
    </location>
</feature>
<dbReference type="PROSITE" id="PS51423">
    <property type="entry name" value="MIRO"/>
    <property type="match status" value="1"/>
</dbReference>
<evidence type="ECO:0000256" key="2">
    <source>
        <dbReference type="ARBA" id="ARBA00004200"/>
    </source>
</evidence>
<evidence type="ECO:0000259" key="18">
    <source>
        <dbReference type="PROSITE" id="PS50222"/>
    </source>
</evidence>
<keyword evidence="14" id="KW-0342">GTP-binding</keyword>
<feature type="region of interest" description="Disordered" evidence="17">
    <location>
        <begin position="989"/>
        <end position="1020"/>
    </location>
</feature>
<dbReference type="PROSITE" id="PS50222">
    <property type="entry name" value="EF_HAND_2"/>
    <property type="match status" value="1"/>
</dbReference>
<dbReference type="PANTHER" id="PTHR46819:SF1">
    <property type="entry name" value="EF-HAND CALCIUM-BINDING DOMAIN-CONTAINING PROTEIN 7"/>
    <property type="match status" value="1"/>
</dbReference>
<evidence type="ECO:0000256" key="4">
    <source>
        <dbReference type="ARBA" id="ARBA00019119"/>
    </source>
</evidence>
<dbReference type="GO" id="GO:0005525">
    <property type="term" value="F:GTP binding"/>
    <property type="evidence" value="ECO:0007669"/>
    <property type="project" value="UniProtKB-KW"/>
</dbReference>
<feature type="compositionally biased region" description="Low complexity" evidence="17">
    <location>
        <begin position="767"/>
        <end position="791"/>
    </location>
</feature>
<dbReference type="GO" id="GO:0005509">
    <property type="term" value="F:calcium ion binding"/>
    <property type="evidence" value="ECO:0007669"/>
    <property type="project" value="InterPro"/>
</dbReference>
<feature type="region of interest" description="Disordered" evidence="17">
    <location>
        <begin position="71"/>
        <end position="116"/>
    </location>
</feature>
<feature type="region of interest" description="Disordered" evidence="17">
    <location>
        <begin position="1033"/>
        <end position="1060"/>
    </location>
</feature>
<dbReference type="InterPro" id="IPR013566">
    <property type="entry name" value="EF_hand_assoc_1"/>
</dbReference>
<evidence type="ECO:0000256" key="16">
    <source>
        <dbReference type="ARBA" id="ARBA00032646"/>
    </source>
</evidence>
<dbReference type="GO" id="GO:0003924">
    <property type="term" value="F:GTPase activity"/>
    <property type="evidence" value="ECO:0007669"/>
    <property type="project" value="InterPro"/>
</dbReference>
<dbReference type="PROSITE" id="PS51419">
    <property type="entry name" value="RAB"/>
    <property type="match status" value="1"/>
</dbReference>
<dbReference type="Gene3D" id="3.40.50.300">
    <property type="entry name" value="P-loop containing nucleotide triphosphate hydrolases"/>
    <property type="match status" value="3"/>
</dbReference>
<feature type="compositionally biased region" description="Acidic residues" evidence="17">
    <location>
        <begin position="1042"/>
        <end position="1058"/>
    </location>
</feature>
<comment type="subcellular location">
    <subcellularLocation>
        <location evidence="2">Mitochondrion outer membrane</location>
        <topology evidence="2">Single-pass type IV membrane protein</topology>
    </subcellularLocation>
</comment>
<evidence type="ECO:0000256" key="17">
    <source>
        <dbReference type="SAM" id="MobiDB-lite"/>
    </source>
</evidence>
<dbReference type="PROSITE" id="PS00018">
    <property type="entry name" value="EF_HAND_1"/>
    <property type="match status" value="2"/>
</dbReference>
<dbReference type="Proteomes" id="UP001176521">
    <property type="component" value="Unassembled WGS sequence"/>
</dbReference>
<evidence type="ECO:0000256" key="7">
    <source>
        <dbReference type="ARBA" id="ARBA00022737"/>
    </source>
</evidence>
<comment type="similarity">
    <text evidence="3">Belongs to the mitochondrial Rho GTPase family.</text>
</comment>
<dbReference type="InterPro" id="IPR020860">
    <property type="entry name" value="MIRO_dom"/>
</dbReference>
<keyword evidence="11" id="KW-0106">Calcium</keyword>
<evidence type="ECO:0000313" key="21">
    <source>
        <dbReference type="Proteomes" id="UP001176521"/>
    </source>
</evidence>
<feature type="region of interest" description="Disordered" evidence="17">
    <location>
        <begin position="1150"/>
        <end position="1190"/>
    </location>
</feature>
<feature type="compositionally biased region" description="Low complexity" evidence="17">
    <location>
        <begin position="405"/>
        <end position="418"/>
    </location>
</feature>
<dbReference type="SUPFAM" id="SSF47473">
    <property type="entry name" value="EF-hand"/>
    <property type="match status" value="1"/>
</dbReference>
<reference evidence="20" key="1">
    <citation type="journal article" date="2023" name="PhytoFront">
        <title>Draft Genome Resources of Seven Strains of Tilletia horrida, Causal Agent of Kernel Smut of Rice.</title>
        <authorList>
            <person name="Khanal S."/>
            <person name="Antony Babu S."/>
            <person name="Zhou X.G."/>
        </authorList>
    </citation>
    <scope>NUCLEOTIDE SEQUENCE</scope>
    <source>
        <strain evidence="20">TX3</strain>
    </source>
</reference>
<keyword evidence="10" id="KW-0378">Hydrolase</keyword>
<keyword evidence="13" id="KW-0496">Mitochondrion</keyword>
<sequence>MRREVRCVLVGDSGVGKSTIITSLVKESWAPRVQRVVPELTLPPSVSPDGVTIKIIDTAAVATANEPHITLSAASPHSGAGAGPGATVNPPIPGSPSPSHHSSTARPSTAALSAADQQRAHLEAEIRRASVICLVYSIATPSSFERIPTFWLPYIRSILSNSQHGAGDAHARGGGPGAGAGTIAQNRRAHAGVANGLPADARRDGAAAFHANGSMHHDEPGAFMPTVPVILVGNKIDLRSSDPALVAHPSELTQSALEQELAPVMAEFREVETCVEASAFLHMNISEIFYFAQKAVLYPTAPLYDSREQKLRSACVDALKRIFLLCDNDQDGVLSDRELNNFQRRCFDAPLHPQELEGVKELVLAAPIGAYNNYASYESGYGSSGASASGGRGPGSRSGQHHHAQQQQQQQQQQQGPRRSGGGGSVAGSRHGAHVGPDGRGSVSSASTTASSTTAIGNGRRFRGGPGSRADSFASNETISNTRRPRRLSSSSANSASFYHPHIRNGGLTMAGFLYLHTIFIQRGRLETVWTVLRSFGYACPSLLLEDGYVHPHFPVPPDHAVELSPHGYQFLTDVFEAHDKDRDGALSEAELDQLFVIAPGGEHPWSRRHGADFPSETTITDHNGNITLQGWLAQWSMTTLLEPRTTLAYMAYLGYPSYGVSVTGPLTPPAGSAGGKGGSGGGGIRSYFSSSAAGSKSGKGSGGGSSSSSSASASSGFWSPSSPSGSRRNAKPRPTGPPTTTTALKVVKIPRKAEREHFLRRGFGMSTSLSSTSSSSSASTSGAGAARNNAGGKGGNKKKGVPQRSVLLGYVFGAAGSGKTALLRAMVGREFDPLPSTGRHGILPRAAEGPVVAKEKEREGLSTHSVVSAVEYGGAEKYLILQEFEAAQEAEVLKSPKRLAAADVAVFVYDASDPASFAYLVQLRAAHPQLGGLPSLFVATKADLLYPGLTNSGLSSGMMSPVPGSGVGGGLGGGGGAAGRWAYGHAHGSPDSGVLGSSPPRELYRVRSPPSPSPAPLSNANALADLSLAAARQPRRSAANGDEDDEGGEEDEEEDSATTDPRAYCAELGLSIPALHKDAGPLELSVRAGQLADVYSVLCAIALDPTGAIPDAAAWDRELSRRRKEGSWFAWLWGPSASSSSSAAAASPSSAAVAGGRRKKGPLKGVGGKGRGGRVGAKGRAALRDVDEGAEDEAEASSLVRWHTGSRARWVLLVVLAVGGTAVSFRLWAVAAHLRQQGLGGGAGPGAAGSRPGEAGLSLWRSVLFGVPASSSGSGSPSSSGGAGTGEGPVGALVSWVRNAVGAAQMASSPPAAVRGEL</sequence>
<dbReference type="PANTHER" id="PTHR46819">
    <property type="entry name" value="EF-HAND CALCIUM-BINDING DOMAIN-CONTAINING PROTEIN 7"/>
    <property type="match status" value="1"/>
</dbReference>
<keyword evidence="9" id="KW-1000">Mitochondrion outer membrane</keyword>
<dbReference type="InterPro" id="IPR027417">
    <property type="entry name" value="P-loop_NTPase"/>
</dbReference>
<feature type="compositionally biased region" description="Low complexity" evidence="17">
    <location>
        <begin position="97"/>
        <end position="110"/>
    </location>
</feature>
<accession>A0AAN6GBS8</accession>
<feature type="domain" description="Miro" evidence="19">
    <location>
        <begin position="2"/>
        <end position="298"/>
    </location>
</feature>
<comment type="caution">
    <text evidence="20">The sequence shown here is derived from an EMBL/GenBank/DDBJ whole genome shotgun (WGS) entry which is preliminary data.</text>
</comment>
<keyword evidence="15" id="KW-0472">Membrane</keyword>
<evidence type="ECO:0000259" key="19">
    <source>
        <dbReference type="PROSITE" id="PS51423"/>
    </source>
</evidence>
<comment type="function">
    <text evidence="1">Mitochondrial GTPase involved in mitochondrial trafficking. Probably involved in control of anterograde transport of mitochondria and their subcellular distribution.</text>
</comment>
<dbReference type="SMART" id="SM00174">
    <property type="entry name" value="RHO"/>
    <property type="match status" value="1"/>
</dbReference>
<dbReference type="Pfam" id="PF08356">
    <property type="entry name" value="EF_assoc_2"/>
    <property type="match status" value="1"/>
</dbReference>
<dbReference type="EMBL" id="JAPDMQ010000277">
    <property type="protein sequence ID" value="KAK0528328.1"/>
    <property type="molecule type" value="Genomic_DNA"/>
</dbReference>
<keyword evidence="8" id="KW-0547">Nucleotide-binding</keyword>
<keyword evidence="21" id="KW-1185">Reference proteome</keyword>
<protein>
    <recommendedName>
        <fullName evidence="4">Mitochondrial Rho GTPase 1</fullName>
    </recommendedName>
    <alternativeName>
        <fullName evidence="16">GTPase EF-hand protein of mitochondria 1</fullName>
    </alternativeName>
</protein>
<evidence type="ECO:0000256" key="12">
    <source>
        <dbReference type="ARBA" id="ARBA00022989"/>
    </source>
</evidence>
<dbReference type="PROSITE" id="PS51420">
    <property type="entry name" value="RHO"/>
    <property type="match status" value="1"/>
</dbReference>
<evidence type="ECO:0000256" key="1">
    <source>
        <dbReference type="ARBA" id="ARBA00003481"/>
    </source>
</evidence>
<dbReference type="SUPFAM" id="SSF52540">
    <property type="entry name" value="P-loop containing nucleoside triphosphate hydrolases"/>
    <property type="match status" value="2"/>
</dbReference>
<evidence type="ECO:0000256" key="14">
    <source>
        <dbReference type="ARBA" id="ARBA00023134"/>
    </source>
</evidence>
<dbReference type="InterPro" id="IPR002048">
    <property type="entry name" value="EF_hand_dom"/>
</dbReference>
<evidence type="ECO:0000256" key="15">
    <source>
        <dbReference type="ARBA" id="ARBA00023136"/>
    </source>
</evidence>
<keyword evidence="7" id="KW-0677">Repeat</keyword>
<evidence type="ECO:0000256" key="13">
    <source>
        <dbReference type="ARBA" id="ARBA00023128"/>
    </source>
</evidence>
<dbReference type="InterPro" id="IPR001806">
    <property type="entry name" value="Small_GTPase"/>
</dbReference>
<evidence type="ECO:0000256" key="5">
    <source>
        <dbReference type="ARBA" id="ARBA00022692"/>
    </source>
</evidence>
<dbReference type="GO" id="GO:0005741">
    <property type="term" value="C:mitochondrial outer membrane"/>
    <property type="evidence" value="ECO:0007669"/>
    <property type="project" value="UniProtKB-SubCell"/>
</dbReference>
<evidence type="ECO:0000256" key="6">
    <source>
        <dbReference type="ARBA" id="ARBA00022723"/>
    </source>
</evidence>
<keyword evidence="12" id="KW-1133">Transmembrane helix</keyword>
<feature type="domain" description="EF-hand" evidence="18">
    <location>
        <begin position="567"/>
        <end position="602"/>
    </location>
</feature>
<dbReference type="Gene3D" id="1.10.238.10">
    <property type="entry name" value="EF-hand"/>
    <property type="match status" value="3"/>
</dbReference>
<feature type="compositionally biased region" description="Low complexity" evidence="17">
    <location>
        <begin position="444"/>
        <end position="455"/>
    </location>
</feature>
<feature type="compositionally biased region" description="Low complexity" evidence="17">
    <location>
        <begin position="707"/>
        <end position="727"/>
    </location>
</feature>
<name>A0AAN6GBS8_9BASI</name>
<dbReference type="InterPro" id="IPR052266">
    <property type="entry name" value="Miro-EF-hand_domain"/>
</dbReference>
<dbReference type="Pfam" id="PF08355">
    <property type="entry name" value="EF_assoc_1"/>
    <property type="match status" value="1"/>
</dbReference>
<dbReference type="InterPro" id="IPR011992">
    <property type="entry name" value="EF-hand-dom_pair"/>
</dbReference>
<evidence type="ECO:0000256" key="10">
    <source>
        <dbReference type="ARBA" id="ARBA00022801"/>
    </source>
</evidence>
<evidence type="ECO:0000256" key="8">
    <source>
        <dbReference type="ARBA" id="ARBA00022741"/>
    </source>
</evidence>
<proteinExistence type="inferred from homology"/>
<keyword evidence="6" id="KW-0479">Metal-binding</keyword>
<feature type="region of interest" description="Disordered" evidence="17">
    <location>
        <begin position="382"/>
        <end position="496"/>
    </location>
</feature>
<evidence type="ECO:0000256" key="3">
    <source>
        <dbReference type="ARBA" id="ARBA00007981"/>
    </source>
</evidence>
<evidence type="ECO:0000256" key="11">
    <source>
        <dbReference type="ARBA" id="ARBA00022837"/>
    </source>
</evidence>
<evidence type="ECO:0000256" key="9">
    <source>
        <dbReference type="ARBA" id="ARBA00022787"/>
    </source>
</evidence>
<dbReference type="InterPro" id="IPR018247">
    <property type="entry name" value="EF_Hand_1_Ca_BS"/>
</dbReference>
<organism evidence="20 21">
    <name type="scientific">Tilletia horrida</name>
    <dbReference type="NCBI Taxonomy" id="155126"/>
    <lineage>
        <taxon>Eukaryota</taxon>
        <taxon>Fungi</taxon>
        <taxon>Dikarya</taxon>
        <taxon>Basidiomycota</taxon>
        <taxon>Ustilaginomycotina</taxon>
        <taxon>Exobasidiomycetes</taxon>
        <taxon>Tilletiales</taxon>
        <taxon>Tilletiaceae</taxon>
        <taxon>Tilletia</taxon>
    </lineage>
</organism>